<keyword evidence="1" id="KW-1133">Transmembrane helix</keyword>
<proteinExistence type="predicted"/>
<accession>A0A6B3L559</accession>
<protein>
    <submittedName>
        <fullName evidence="2">Uncharacterized protein</fullName>
    </submittedName>
</protein>
<reference evidence="2 3" key="1">
    <citation type="submission" date="2020-12" db="EMBL/GenBank/DDBJ databases">
        <title>Sulforoseuscoccus oceanibium gen. nov., sp. nov., a representative of the phylum Verrucomicrobia with special cytoplasmic membrane, and proposal of Sulforoseuscoccusaceae fam. nov.</title>
        <authorList>
            <person name="Xi F."/>
        </authorList>
    </citation>
    <scope>NUCLEOTIDE SEQUENCE [LARGE SCALE GENOMIC DNA]</scope>
    <source>
        <strain evidence="2 3">T37</strain>
    </source>
</reference>
<sequence>MSAYTKPITLFGIAIPAVATIVFCIACVVVKSKISAKADEREAAFSQHNALQQQVNKLRSDVQPTSKELDDWYKVLTDDIRPTAAETLKSVESDFTPSQLALTSRQFSPSKPGSLANGARQRSSTVKLAFRGTYLPMQLALQKIETSLPQLALESMTIGRERGYDDLIFNLSYTAWEKETK</sequence>
<feature type="transmembrane region" description="Helical" evidence="1">
    <location>
        <begin position="6"/>
        <end position="30"/>
    </location>
</feature>
<evidence type="ECO:0000313" key="2">
    <source>
        <dbReference type="EMBL" id="QQL44482.1"/>
    </source>
</evidence>
<keyword evidence="1" id="KW-0812">Transmembrane</keyword>
<evidence type="ECO:0000313" key="3">
    <source>
        <dbReference type="Proteomes" id="UP000475117"/>
    </source>
</evidence>
<keyword evidence="1" id="KW-0472">Membrane</keyword>
<dbReference type="Proteomes" id="UP000475117">
    <property type="component" value="Chromosome"/>
</dbReference>
<evidence type="ECO:0000256" key="1">
    <source>
        <dbReference type="SAM" id="Phobius"/>
    </source>
</evidence>
<organism evidence="2 3">
    <name type="scientific">Sulfuriroseicoccus oceanibius</name>
    <dbReference type="NCBI Taxonomy" id="2707525"/>
    <lineage>
        <taxon>Bacteria</taxon>
        <taxon>Pseudomonadati</taxon>
        <taxon>Verrucomicrobiota</taxon>
        <taxon>Verrucomicrobiia</taxon>
        <taxon>Verrucomicrobiales</taxon>
        <taxon>Verrucomicrobiaceae</taxon>
        <taxon>Sulfuriroseicoccus</taxon>
    </lineage>
</organism>
<gene>
    <name evidence="2" type="ORF">G3M56_011410</name>
</gene>
<name>A0A6B3L559_9BACT</name>
<dbReference type="RefSeq" id="WP_164363619.1">
    <property type="nucleotide sequence ID" value="NZ_CP066776.1"/>
</dbReference>
<dbReference type="EMBL" id="CP066776">
    <property type="protein sequence ID" value="QQL44482.1"/>
    <property type="molecule type" value="Genomic_DNA"/>
</dbReference>
<keyword evidence="3" id="KW-1185">Reference proteome</keyword>
<dbReference type="KEGG" id="soa:G3M56_011410"/>
<dbReference type="AlphaFoldDB" id="A0A6B3L559"/>